<organism evidence="1 2">
    <name type="scientific">Candidatus Veblenbacteria bacterium RIFOXYA2_FULL_43_9</name>
    <dbReference type="NCBI Taxonomy" id="1802425"/>
    <lineage>
        <taxon>Bacteria</taxon>
        <taxon>Candidatus Vebleniibacteriota</taxon>
    </lineage>
</organism>
<dbReference type="Gene3D" id="3.90.1640.10">
    <property type="entry name" value="inorganic pyrophosphatase (n-terminal core)"/>
    <property type="match status" value="1"/>
</dbReference>
<dbReference type="SUPFAM" id="SSF64182">
    <property type="entry name" value="DHH phosphoesterases"/>
    <property type="match status" value="1"/>
</dbReference>
<reference evidence="1 2" key="1">
    <citation type="journal article" date="2016" name="Nat. Commun.">
        <title>Thousands of microbial genomes shed light on interconnected biogeochemical processes in an aquifer system.</title>
        <authorList>
            <person name="Anantharaman K."/>
            <person name="Brown C.T."/>
            <person name="Hug L.A."/>
            <person name="Sharon I."/>
            <person name="Castelle C.J."/>
            <person name="Probst A.J."/>
            <person name="Thomas B.C."/>
            <person name="Singh A."/>
            <person name="Wilkins M.J."/>
            <person name="Karaoz U."/>
            <person name="Brodie E.L."/>
            <person name="Williams K.H."/>
            <person name="Hubbard S.S."/>
            <person name="Banfield J.F."/>
        </authorList>
    </citation>
    <scope>NUCLEOTIDE SEQUENCE [LARGE SCALE GENOMIC DNA]</scope>
</reference>
<dbReference type="PANTHER" id="PTHR47618:SF1">
    <property type="entry name" value="BIFUNCTIONAL OLIGORIBONUCLEASE AND PAP PHOSPHATASE NRNA"/>
    <property type="match status" value="1"/>
</dbReference>
<name>A0A1G2Q3G4_9BACT</name>
<dbReference type="Proteomes" id="UP000178936">
    <property type="component" value="Unassembled WGS sequence"/>
</dbReference>
<proteinExistence type="predicted"/>
<dbReference type="EMBL" id="MHTB01000024">
    <property type="protein sequence ID" value="OHA55123.1"/>
    <property type="molecule type" value="Genomic_DNA"/>
</dbReference>
<dbReference type="AlphaFoldDB" id="A0A1G2Q3G4"/>
<dbReference type="InterPro" id="IPR038763">
    <property type="entry name" value="DHH_sf"/>
</dbReference>
<dbReference type="Gene3D" id="3.10.310.30">
    <property type="match status" value="1"/>
</dbReference>
<sequence length="381" mass="41893">MARTDFQQAQAVLQNAKHILLTFPASKAHLAIGSVLALAATFDGLNKRVDIVAADFALPGNFKFLPQAKRIVSHVAGLRKFIISLNLAKTQLKDLSYGLENEKLNIFLTPEHGSFSAHDLTTQTSDFNYDLIITVDTPDLNSLGNLFHDNTEFFYQTTIINIDSAPNNEHFGQVNLVNFNLASTAETIMEFIEQIHPESLTPDVATSLYAALTVASKSFTSPQVTPLTLDKASRLVTMGARREEVVTHLFRTKKLPLLKLWGRVLARLKSDGSRKLVWSLLTPDDFIKAGAEEADLPGVVDELITGAVEAKTVVIIYERSPGTTLVYLHAGSGRRADELLKPFAPQGDQHTSRATITNCSVIEAEKKIIDHLRAAIPPLEQ</sequence>
<comment type="caution">
    <text evidence="1">The sequence shown here is derived from an EMBL/GenBank/DDBJ whole genome shotgun (WGS) entry which is preliminary data.</text>
</comment>
<dbReference type="PANTHER" id="PTHR47618">
    <property type="entry name" value="BIFUNCTIONAL OLIGORIBONUCLEASE AND PAP PHOSPHATASE NRNA"/>
    <property type="match status" value="1"/>
</dbReference>
<accession>A0A1G2Q3G4</accession>
<evidence type="ECO:0008006" key="3">
    <source>
        <dbReference type="Google" id="ProtNLM"/>
    </source>
</evidence>
<evidence type="ECO:0000313" key="2">
    <source>
        <dbReference type="Proteomes" id="UP000178936"/>
    </source>
</evidence>
<protein>
    <recommendedName>
        <fullName evidence="3">Exopolyphosphatase-related protein</fullName>
    </recommendedName>
</protein>
<evidence type="ECO:0000313" key="1">
    <source>
        <dbReference type="EMBL" id="OHA55123.1"/>
    </source>
</evidence>
<dbReference type="InterPro" id="IPR051319">
    <property type="entry name" value="Oligoribo/pAp-PDE_c-di-AMP_PDE"/>
</dbReference>
<gene>
    <name evidence="1" type="ORF">A2226_03305</name>
</gene>